<proteinExistence type="predicted"/>
<keyword evidence="2" id="KW-1185">Reference proteome</keyword>
<sequence>MLKMFPNLPGRNIIIPLINIILGSEANGKDKAVTHTNKNFTQLSYLKVYWVTHY</sequence>
<gene>
    <name evidence="1" type="ORF">E6C60_0936</name>
</gene>
<accession>A0A4P8XGQ5</accession>
<organism evidence="1 2">
    <name type="scientific">Paenibacillus algicola</name>
    <dbReference type="NCBI Taxonomy" id="2565926"/>
    <lineage>
        <taxon>Bacteria</taxon>
        <taxon>Bacillati</taxon>
        <taxon>Bacillota</taxon>
        <taxon>Bacilli</taxon>
        <taxon>Bacillales</taxon>
        <taxon>Paenibacillaceae</taxon>
        <taxon>Paenibacillus</taxon>
    </lineage>
</organism>
<dbReference type="AlphaFoldDB" id="A0A4P8XGQ5"/>
<dbReference type="KEGG" id="palo:E6C60_0936"/>
<reference evidence="1 2" key="1">
    <citation type="submission" date="2019-05" db="EMBL/GenBank/DDBJ databases">
        <authorList>
            <person name="Chen C."/>
        </authorList>
    </citation>
    <scope>NUCLEOTIDE SEQUENCE [LARGE SCALE GENOMIC DNA]</scope>
    <source>
        <strain evidence="1 2">HB172198</strain>
    </source>
</reference>
<evidence type="ECO:0000313" key="1">
    <source>
        <dbReference type="EMBL" id="QCT01656.1"/>
    </source>
</evidence>
<dbReference type="Proteomes" id="UP000300879">
    <property type="component" value="Chromosome"/>
</dbReference>
<protein>
    <submittedName>
        <fullName evidence="1">Uncharacterized protein</fullName>
    </submittedName>
</protein>
<dbReference type="EMBL" id="CP040396">
    <property type="protein sequence ID" value="QCT01656.1"/>
    <property type="molecule type" value="Genomic_DNA"/>
</dbReference>
<evidence type="ECO:0000313" key="2">
    <source>
        <dbReference type="Proteomes" id="UP000300879"/>
    </source>
</evidence>
<name>A0A4P8XGQ5_9BACL</name>